<organism evidence="17 18">
    <name type="scientific">Flagellimonas olearia</name>
    <dbReference type="NCBI Taxonomy" id="552546"/>
    <lineage>
        <taxon>Bacteria</taxon>
        <taxon>Pseudomonadati</taxon>
        <taxon>Bacteroidota</taxon>
        <taxon>Flavobacteriia</taxon>
        <taxon>Flavobacteriales</taxon>
        <taxon>Flavobacteriaceae</taxon>
        <taxon>Flagellimonas</taxon>
    </lineage>
</organism>
<keyword evidence="9 13" id="KW-0482">Metalloprotease</keyword>
<dbReference type="EMBL" id="JJMP01000001">
    <property type="protein sequence ID" value="RYC53199.1"/>
    <property type="molecule type" value="Genomic_DNA"/>
</dbReference>
<evidence type="ECO:0000256" key="12">
    <source>
        <dbReference type="PIRSR" id="PIRSR627057-2"/>
    </source>
</evidence>
<comment type="similarity">
    <text evidence="13">Belongs to the peptidase M48 family.</text>
</comment>
<protein>
    <submittedName>
        <fullName evidence="17">Peptidase M48</fullName>
    </submittedName>
</protein>
<evidence type="ECO:0000313" key="17">
    <source>
        <dbReference type="EMBL" id="RYC53199.1"/>
    </source>
</evidence>
<keyword evidence="6" id="KW-0256">Endoplasmic reticulum</keyword>
<evidence type="ECO:0000256" key="6">
    <source>
        <dbReference type="ARBA" id="ARBA00022824"/>
    </source>
</evidence>
<dbReference type="InterPro" id="IPR001915">
    <property type="entry name" value="Peptidase_M48"/>
</dbReference>
<feature type="transmembrane region" description="Helical" evidence="14">
    <location>
        <begin position="60"/>
        <end position="80"/>
    </location>
</feature>
<dbReference type="CDD" id="cd07343">
    <property type="entry name" value="M48A_Zmpste24p_like"/>
    <property type="match status" value="1"/>
</dbReference>
<evidence type="ECO:0000256" key="13">
    <source>
        <dbReference type="RuleBase" id="RU003983"/>
    </source>
</evidence>
<dbReference type="Pfam" id="PF16491">
    <property type="entry name" value="Peptidase_M48_N"/>
    <property type="match status" value="1"/>
</dbReference>
<dbReference type="Gene3D" id="3.30.2010.10">
    <property type="entry name" value="Metalloproteases ('zincins'), catalytic domain"/>
    <property type="match status" value="1"/>
</dbReference>
<feature type="binding site" evidence="12">
    <location>
        <position position="280"/>
    </location>
    <ligand>
        <name>Zn(2+)</name>
        <dbReference type="ChEBI" id="CHEBI:29105"/>
        <note>catalytic</note>
    </ligand>
</feature>
<name>A0A444VR91_9FLAO</name>
<dbReference type="FunFam" id="3.30.2010.10:FF:000002">
    <property type="entry name" value="CAAX prenyl protease"/>
    <property type="match status" value="1"/>
</dbReference>
<keyword evidence="2 13" id="KW-0645">Protease</keyword>
<dbReference type="GO" id="GO:0071586">
    <property type="term" value="P:CAAX-box protein processing"/>
    <property type="evidence" value="ECO:0007669"/>
    <property type="project" value="InterPro"/>
</dbReference>
<comment type="caution">
    <text evidence="17">The sequence shown here is derived from an EMBL/GenBank/DDBJ whole genome shotgun (WGS) entry which is preliminary data.</text>
</comment>
<comment type="subcellular location">
    <subcellularLocation>
        <location evidence="1">Endoplasmic reticulum membrane</location>
        <topology evidence="1">Multi-pass membrane protein</topology>
    </subcellularLocation>
</comment>
<evidence type="ECO:0000256" key="5">
    <source>
        <dbReference type="ARBA" id="ARBA00022801"/>
    </source>
</evidence>
<dbReference type="InterPro" id="IPR027057">
    <property type="entry name" value="CAXX_Prtase_1"/>
</dbReference>
<keyword evidence="8 14" id="KW-1133">Transmembrane helix</keyword>
<dbReference type="Pfam" id="PF01435">
    <property type="entry name" value="Peptidase_M48"/>
    <property type="match status" value="1"/>
</dbReference>
<dbReference type="RefSeq" id="WP_129652895.1">
    <property type="nucleotide sequence ID" value="NZ_ML142907.1"/>
</dbReference>
<evidence type="ECO:0000259" key="15">
    <source>
        <dbReference type="Pfam" id="PF01435"/>
    </source>
</evidence>
<feature type="domain" description="CAAX prenyl protease 1 N-terminal" evidence="16">
    <location>
        <begin position="26"/>
        <end position="203"/>
    </location>
</feature>
<evidence type="ECO:0000256" key="11">
    <source>
        <dbReference type="PIRSR" id="PIRSR627057-1"/>
    </source>
</evidence>
<keyword evidence="5 13" id="KW-0378">Hydrolase</keyword>
<evidence type="ECO:0000256" key="10">
    <source>
        <dbReference type="ARBA" id="ARBA00023136"/>
    </source>
</evidence>
<evidence type="ECO:0000256" key="2">
    <source>
        <dbReference type="ARBA" id="ARBA00022670"/>
    </source>
</evidence>
<evidence type="ECO:0000259" key="16">
    <source>
        <dbReference type="Pfam" id="PF16491"/>
    </source>
</evidence>
<keyword evidence="10 14" id="KW-0472">Membrane</keyword>
<comment type="cofactor">
    <cofactor evidence="12 13">
        <name>Zn(2+)</name>
        <dbReference type="ChEBI" id="CHEBI:29105"/>
    </cofactor>
    <text evidence="12 13">Binds 1 zinc ion per subunit.</text>
</comment>
<feature type="binding site" evidence="12">
    <location>
        <position position="354"/>
    </location>
    <ligand>
        <name>Zn(2+)</name>
        <dbReference type="ChEBI" id="CHEBI:29105"/>
        <note>catalytic</note>
    </ligand>
</feature>
<dbReference type="InterPro" id="IPR032456">
    <property type="entry name" value="Peptidase_M48_N"/>
</dbReference>
<evidence type="ECO:0000256" key="7">
    <source>
        <dbReference type="ARBA" id="ARBA00022833"/>
    </source>
</evidence>
<reference evidence="17 18" key="1">
    <citation type="submission" date="2014-04" db="EMBL/GenBank/DDBJ databases">
        <title>Whole genome of Muricauda olearia.</title>
        <authorList>
            <person name="Zhang X.-H."/>
            <person name="Tang K."/>
        </authorList>
    </citation>
    <scope>NUCLEOTIDE SEQUENCE [LARGE SCALE GENOMIC DNA]</scope>
    <source>
        <strain evidence="17 18">Th120</strain>
    </source>
</reference>
<evidence type="ECO:0000256" key="1">
    <source>
        <dbReference type="ARBA" id="ARBA00004477"/>
    </source>
</evidence>
<evidence type="ECO:0000256" key="4">
    <source>
        <dbReference type="ARBA" id="ARBA00022723"/>
    </source>
</evidence>
<feature type="domain" description="Peptidase M48" evidence="15">
    <location>
        <begin position="206"/>
        <end position="409"/>
    </location>
</feature>
<feature type="transmembrane region" description="Helical" evidence="14">
    <location>
        <begin position="174"/>
        <end position="193"/>
    </location>
</feature>
<evidence type="ECO:0000256" key="14">
    <source>
        <dbReference type="SAM" id="Phobius"/>
    </source>
</evidence>
<feature type="transmembrane region" description="Helical" evidence="14">
    <location>
        <begin position="286"/>
        <end position="308"/>
    </location>
</feature>
<feature type="transmembrane region" description="Helical" evidence="14">
    <location>
        <begin position="6"/>
        <end position="27"/>
    </location>
</feature>
<dbReference type="Proteomes" id="UP000290261">
    <property type="component" value="Unassembled WGS sequence"/>
</dbReference>
<dbReference type="PANTHER" id="PTHR10120">
    <property type="entry name" value="CAAX PRENYL PROTEASE 1"/>
    <property type="match status" value="1"/>
</dbReference>
<evidence type="ECO:0000313" key="18">
    <source>
        <dbReference type="Proteomes" id="UP000290261"/>
    </source>
</evidence>
<proteinExistence type="inferred from homology"/>
<dbReference type="GO" id="GO:0046872">
    <property type="term" value="F:metal ion binding"/>
    <property type="evidence" value="ECO:0007669"/>
    <property type="project" value="UniProtKB-KW"/>
</dbReference>
<feature type="active site" description="Proton donor" evidence="11">
    <location>
        <position position="358"/>
    </location>
</feature>
<dbReference type="GO" id="GO:0004222">
    <property type="term" value="F:metalloendopeptidase activity"/>
    <property type="evidence" value="ECO:0007669"/>
    <property type="project" value="InterPro"/>
</dbReference>
<keyword evidence="3 14" id="KW-0812">Transmembrane</keyword>
<evidence type="ECO:0000256" key="9">
    <source>
        <dbReference type="ARBA" id="ARBA00023049"/>
    </source>
</evidence>
<keyword evidence="4 12" id="KW-0479">Metal-binding</keyword>
<gene>
    <name evidence="17" type="ORF">DN53_02980</name>
</gene>
<evidence type="ECO:0000256" key="8">
    <source>
        <dbReference type="ARBA" id="ARBA00022989"/>
    </source>
</evidence>
<feature type="active site" evidence="11">
    <location>
        <position position="277"/>
    </location>
</feature>
<feature type="transmembrane region" description="Helical" evidence="14">
    <location>
        <begin position="328"/>
        <end position="349"/>
    </location>
</feature>
<accession>A0A444VR91</accession>
<feature type="transmembrane region" description="Helical" evidence="14">
    <location>
        <begin position="148"/>
        <end position="168"/>
    </location>
</feature>
<feature type="transmembrane region" description="Helical" evidence="14">
    <location>
        <begin position="100"/>
        <end position="122"/>
    </location>
</feature>
<sequence length="410" mass="46655">MEKNLLFYVILAILVIQYLVHLLLEYLNAKRFKSKVPPELSDVFDEAEYQRSQEYKKANYRFGLLSDGFSLVLTLAFLWFGGFEWVDQLTRSFAESPIPMALLFFGFIMLGSTIIGLPFSYYKTFVIEETYGFNKTTKTLFFLDKLKGGILALIFGGGILSLFMLFYQWTGPNFWLYAWLLIGTVILFINLFYSRLIVPLFNKQTPLEDGNLKNAIEAYAQKVGFELKNIFVIDGSKRSTKANAYFSGLGKEKRITLFDTLINDLDEEEIVAVLAHEVGHYKRKHIIFNLLASLGSMGLTLYILSVFINHPEISRAIGVSIPSFHAGLIGFALLYSPISEITGLAMNYLSRKFEFQADDYAKMTFAATPLVTSLKKLSKNSLSNLTPHPAYVFVHYSHPPLVERIRNLKA</sequence>
<keyword evidence="7 12" id="KW-0862">Zinc</keyword>
<feature type="binding site" evidence="12">
    <location>
        <position position="276"/>
    </location>
    <ligand>
        <name>Zn(2+)</name>
        <dbReference type="ChEBI" id="CHEBI:29105"/>
        <note>catalytic</note>
    </ligand>
</feature>
<keyword evidence="18" id="KW-1185">Reference proteome</keyword>
<evidence type="ECO:0000256" key="3">
    <source>
        <dbReference type="ARBA" id="ARBA00022692"/>
    </source>
</evidence>
<dbReference type="AlphaFoldDB" id="A0A444VR91"/>